<reference evidence="2 3" key="1">
    <citation type="journal article" date="2016" name="Nat. Commun.">
        <title>Thousands of microbial genomes shed light on interconnected biogeochemical processes in an aquifer system.</title>
        <authorList>
            <person name="Anantharaman K."/>
            <person name="Brown C.T."/>
            <person name="Hug L.A."/>
            <person name="Sharon I."/>
            <person name="Castelle C.J."/>
            <person name="Probst A.J."/>
            <person name="Thomas B.C."/>
            <person name="Singh A."/>
            <person name="Wilkins M.J."/>
            <person name="Karaoz U."/>
            <person name="Brodie E.L."/>
            <person name="Williams K.H."/>
            <person name="Hubbard S.S."/>
            <person name="Banfield J.F."/>
        </authorList>
    </citation>
    <scope>NUCLEOTIDE SEQUENCE [LARGE SCALE GENOMIC DNA]</scope>
</reference>
<accession>A0A1G2D5E9</accession>
<sequence>MMISNFFKTYQPRRAHSSVKSLATGLTIVEVVLAASIVSLLFASVSMYFERALIVNRRTTQYIQSAFLLEETVEVVKGIRDAGWAANIAPMTLGTTYYLYWNGALWVATTTEYQVENYYNRSFTLSSVNRDASDNIAPSGTNDAGTRKITATVSWHQRSGTTTRQVEAYIANLFE</sequence>
<proteinExistence type="predicted"/>
<keyword evidence="1" id="KW-0812">Transmembrane</keyword>
<evidence type="ECO:0008006" key="4">
    <source>
        <dbReference type="Google" id="ProtNLM"/>
    </source>
</evidence>
<comment type="caution">
    <text evidence="2">The sequence shown here is derived from an EMBL/GenBank/DDBJ whole genome shotgun (WGS) entry which is preliminary data.</text>
</comment>
<keyword evidence="1" id="KW-1133">Transmembrane helix</keyword>
<protein>
    <recommendedName>
        <fullName evidence="4">Type II secretion system protein GspI C-terminal domain-containing protein</fullName>
    </recommendedName>
</protein>
<gene>
    <name evidence="2" type="ORF">A3D65_01220</name>
</gene>
<dbReference type="EMBL" id="MHLL01000030">
    <property type="protein sequence ID" value="OGZ08682.1"/>
    <property type="molecule type" value="Genomic_DNA"/>
</dbReference>
<dbReference type="STRING" id="1798661.A3D65_01220"/>
<keyword evidence="1" id="KW-0472">Membrane</keyword>
<dbReference type="AlphaFoldDB" id="A0A1G2D5E9"/>
<name>A0A1G2D5E9_9BACT</name>
<evidence type="ECO:0000313" key="3">
    <source>
        <dbReference type="Proteomes" id="UP000177996"/>
    </source>
</evidence>
<organism evidence="2 3">
    <name type="scientific">Candidatus Lloydbacteria bacterium RIFCSPHIGHO2_02_FULL_50_13</name>
    <dbReference type="NCBI Taxonomy" id="1798661"/>
    <lineage>
        <taxon>Bacteria</taxon>
        <taxon>Candidatus Lloydiibacteriota</taxon>
    </lineage>
</organism>
<evidence type="ECO:0000313" key="2">
    <source>
        <dbReference type="EMBL" id="OGZ08682.1"/>
    </source>
</evidence>
<dbReference type="Proteomes" id="UP000177996">
    <property type="component" value="Unassembled WGS sequence"/>
</dbReference>
<evidence type="ECO:0000256" key="1">
    <source>
        <dbReference type="SAM" id="Phobius"/>
    </source>
</evidence>
<feature type="transmembrane region" description="Helical" evidence="1">
    <location>
        <begin position="21"/>
        <end position="49"/>
    </location>
</feature>